<dbReference type="SUPFAM" id="SSF56059">
    <property type="entry name" value="Glutathione synthetase ATP-binding domain-like"/>
    <property type="match status" value="1"/>
</dbReference>
<proteinExistence type="predicted"/>
<organism evidence="1 2">
    <name type="scientific">Chryseobacterium edaphi</name>
    <dbReference type="NCBI Taxonomy" id="2976532"/>
    <lineage>
        <taxon>Bacteria</taxon>
        <taxon>Pseudomonadati</taxon>
        <taxon>Bacteroidota</taxon>
        <taxon>Flavobacteriia</taxon>
        <taxon>Flavobacteriales</taxon>
        <taxon>Weeksellaceae</taxon>
        <taxon>Chryseobacterium group</taxon>
        <taxon>Chryseobacterium</taxon>
    </lineage>
</organism>
<name>A0ABT2W8I5_9FLAO</name>
<sequence length="305" mass="35631">MVLILSLKNDFTTNLVIDWLCFYAKKHIRINDSFTDVAFKSQKNYLKITNDSFLDIDHISSFWFRKGTPFINTEDSEIIKDENKINQDYLSFLLQQKKSIGNTGGASKINKLIALNIAASFDLRIPKTFLVDNKNDLADLVINNSGKRYIIKAKTNISMYQFDDSSGMIFTNEVKKDDLEKFPEKFGFTLVQELIVKKFEIRTFFLKNKTWSMAIFSQNDSQTENDYRRYNNDKPNRNTLFQLPTDIEEKLRLVMSKLNLDTGSIDWIYADDNQFYFLEINPIGQFTNLSFTCNYNLEKEVAKLL</sequence>
<dbReference type="PANTHER" id="PTHR21621">
    <property type="entry name" value="RIBOSOMAL PROTEIN S6 MODIFICATION PROTEIN"/>
    <property type="match status" value="1"/>
</dbReference>
<gene>
    <name evidence="1" type="primary">gwsG</name>
    <name evidence="1" type="ORF">NZ698_14985</name>
</gene>
<reference evidence="2" key="1">
    <citation type="submission" date="2023-07" db="EMBL/GenBank/DDBJ databases">
        <title>Chryseobacterium sp. strain PBS4-4 Genome sequencing and assembly.</title>
        <authorList>
            <person name="Jung Y."/>
        </authorList>
    </citation>
    <scope>NUCLEOTIDE SEQUENCE [LARGE SCALE GENOMIC DNA]</scope>
    <source>
        <strain evidence="2">PBS4-4</strain>
    </source>
</reference>
<dbReference type="RefSeq" id="WP_263004017.1">
    <property type="nucleotide sequence ID" value="NZ_JAOTEM010000004.1"/>
</dbReference>
<dbReference type="Proteomes" id="UP001208649">
    <property type="component" value="Unassembled WGS sequence"/>
</dbReference>
<dbReference type="InterPro" id="IPR026455">
    <property type="entry name" value="GRASP_w_spasm"/>
</dbReference>
<dbReference type="PANTHER" id="PTHR21621:SF0">
    <property type="entry name" value="BETA-CITRYLGLUTAMATE SYNTHASE B-RELATED"/>
    <property type="match status" value="1"/>
</dbReference>
<comment type="caution">
    <text evidence="1">The sequence shown here is derived from an EMBL/GenBank/DDBJ whole genome shotgun (WGS) entry which is preliminary data.</text>
</comment>
<accession>A0ABT2W8I5</accession>
<evidence type="ECO:0000313" key="2">
    <source>
        <dbReference type="Proteomes" id="UP001208649"/>
    </source>
</evidence>
<dbReference type="NCBIfam" id="TIGR04192">
    <property type="entry name" value="GRASP_w_spasm"/>
    <property type="match status" value="1"/>
</dbReference>
<keyword evidence="2" id="KW-1185">Reference proteome</keyword>
<dbReference type="EMBL" id="JAOTEM010000004">
    <property type="protein sequence ID" value="MCU7618504.1"/>
    <property type="molecule type" value="Genomic_DNA"/>
</dbReference>
<evidence type="ECO:0000313" key="1">
    <source>
        <dbReference type="EMBL" id="MCU7618504.1"/>
    </source>
</evidence>
<dbReference type="Gene3D" id="3.30.470.20">
    <property type="entry name" value="ATP-grasp fold, B domain"/>
    <property type="match status" value="1"/>
</dbReference>
<protein>
    <submittedName>
        <fullName evidence="1">Grasp-with-spasm system ATP-grasp peptide maturase</fullName>
    </submittedName>
</protein>